<dbReference type="Pfam" id="PF00196">
    <property type="entry name" value="GerE"/>
    <property type="match status" value="1"/>
</dbReference>
<reference evidence="4 5" key="1">
    <citation type="submission" date="2019-05" db="EMBL/GenBank/DDBJ databases">
        <authorList>
            <person name="Lee S.D."/>
        </authorList>
    </citation>
    <scope>NUCLEOTIDE SEQUENCE [LARGE SCALE GENOMIC DNA]</scope>
    <source>
        <strain evidence="4 5">YC2-7</strain>
    </source>
</reference>
<dbReference type="PROSITE" id="PS50043">
    <property type="entry name" value="HTH_LUXR_2"/>
    <property type="match status" value="1"/>
</dbReference>
<dbReference type="GO" id="GO:0003677">
    <property type="term" value="F:DNA binding"/>
    <property type="evidence" value="ECO:0007669"/>
    <property type="project" value="InterPro"/>
</dbReference>
<evidence type="ECO:0000256" key="2">
    <source>
        <dbReference type="ARBA" id="ARBA00022840"/>
    </source>
</evidence>
<dbReference type="Proteomes" id="UP000535543">
    <property type="component" value="Unassembled WGS sequence"/>
</dbReference>
<dbReference type="InterPro" id="IPR041664">
    <property type="entry name" value="AAA_16"/>
</dbReference>
<organism evidence="4 5">
    <name type="scientific">Antrihabitans stalactiti</name>
    <dbReference type="NCBI Taxonomy" id="2584121"/>
    <lineage>
        <taxon>Bacteria</taxon>
        <taxon>Bacillati</taxon>
        <taxon>Actinomycetota</taxon>
        <taxon>Actinomycetes</taxon>
        <taxon>Mycobacteriales</taxon>
        <taxon>Nocardiaceae</taxon>
        <taxon>Antrihabitans</taxon>
    </lineage>
</organism>
<dbReference type="GO" id="GO:0005737">
    <property type="term" value="C:cytoplasm"/>
    <property type="evidence" value="ECO:0007669"/>
    <property type="project" value="TreeGrafter"/>
</dbReference>
<comment type="caution">
    <text evidence="4">The sequence shown here is derived from an EMBL/GenBank/DDBJ whole genome shotgun (WGS) entry which is preliminary data.</text>
</comment>
<dbReference type="PANTHER" id="PTHR16305:SF35">
    <property type="entry name" value="TRANSCRIPTIONAL ACTIVATOR DOMAIN"/>
    <property type="match status" value="1"/>
</dbReference>
<keyword evidence="5" id="KW-1185">Reference proteome</keyword>
<dbReference type="InterPro" id="IPR003593">
    <property type="entry name" value="AAA+_ATPase"/>
</dbReference>
<dbReference type="EMBL" id="VCQU01000001">
    <property type="protein sequence ID" value="NMN93798.1"/>
    <property type="molecule type" value="Genomic_DNA"/>
</dbReference>
<proteinExistence type="predicted"/>
<dbReference type="InterPro" id="IPR027417">
    <property type="entry name" value="P-loop_NTPase"/>
</dbReference>
<dbReference type="Gene3D" id="1.10.10.10">
    <property type="entry name" value="Winged helix-like DNA-binding domain superfamily/Winged helix DNA-binding domain"/>
    <property type="match status" value="1"/>
</dbReference>
<dbReference type="PANTHER" id="PTHR16305">
    <property type="entry name" value="TESTICULAR SOLUBLE ADENYLYL CYCLASE"/>
    <property type="match status" value="1"/>
</dbReference>
<evidence type="ECO:0000313" key="4">
    <source>
        <dbReference type="EMBL" id="NMN93798.1"/>
    </source>
</evidence>
<protein>
    <submittedName>
        <fullName evidence="4">Helix-turn-helix transcriptional regulator</fullName>
    </submittedName>
</protein>
<name>A0A848K8R1_9NOCA</name>
<gene>
    <name evidence="4" type="ORF">FGL95_01930</name>
</gene>
<dbReference type="PROSITE" id="PS00622">
    <property type="entry name" value="HTH_LUXR_1"/>
    <property type="match status" value="1"/>
</dbReference>
<dbReference type="GO" id="GO:0004016">
    <property type="term" value="F:adenylate cyclase activity"/>
    <property type="evidence" value="ECO:0007669"/>
    <property type="project" value="TreeGrafter"/>
</dbReference>
<keyword evidence="1" id="KW-0547">Nucleotide-binding</keyword>
<keyword evidence="2" id="KW-0067">ATP-binding</keyword>
<dbReference type="InterPro" id="IPR036388">
    <property type="entry name" value="WH-like_DNA-bd_sf"/>
</dbReference>
<dbReference type="RefSeq" id="WP_169584491.1">
    <property type="nucleotide sequence ID" value="NZ_VCQU01000001.1"/>
</dbReference>
<evidence type="ECO:0000313" key="5">
    <source>
        <dbReference type="Proteomes" id="UP000535543"/>
    </source>
</evidence>
<dbReference type="InterPro" id="IPR016032">
    <property type="entry name" value="Sig_transdc_resp-reg_C-effctor"/>
</dbReference>
<dbReference type="Pfam" id="PF13191">
    <property type="entry name" value="AAA_16"/>
    <property type="match status" value="1"/>
</dbReference>
<dbReference type="Gene3D" id="1.25.40.10">
    <property type="entry name" value="Tetratricopeptide repeat domain"/>
    <property type="match status" value="1"/>
</dbReference>
<evidence type="ECO:0000256" key="1">
    <source>
        <dbReference type="ARBA" id="ARBA00022741"/>
    </source>
</evidence>
<sequence length="901" mass="96245">MTNVLPPVGRASVLAELVGAVSGVAASFVVVDGVPGVGRTSTLEQLALRLQDVNPDIRIQHASGVPWESSVPFGALRQLLPTVNTVDAEQDYETLAAAIAGALRQTEQSTVILLDDAHDVDAQSLKALASLIRHHRSDDVAVVCARRPRPDGDVRAHEVLDRAADRTVHIGPLTITEVAELAAGRGVVLSPSAAGELTRHTGGLPRHVLALLDELPRDTWKGVRPDLPAPAFVDAAVRATLANCDDDARRLVCTVAVLGSACALPIVCAIADIRDPWPVVDIVEQLGLVVVQRQSSATVLDTPDPMARAAVLATMSRSDRAQLHRDAAAVLEDPADVLAHIADAEPLPDSALSGRLATLAGERAAHGEWATAARLFELSSRSAIEPHQRQDMMIRAVDAMIGAGDVRTAAGHVAEIESLRETPMRNAVLGYLAILRGRPQEANARLERAWQLVRARHEPDVAAVICHRQVLHNLARCDGENLVRWADRAVELVGADNATAVEAQAIRGLGLGGTGRVTEALASYRDLWGHASTGAVGQRVQMGAGWLHLATDDVELARAELESALPTDFLGGSTRISLWARAWLARTYFVTGEWNDALRLVAEGADLVERSGAALIRPLLQWTATQIHALRGDWDAAADSARLGNAGARDYEIMRVPSALAHAAIAEARADYAAVIRALAPLTEPWAGNDIAEPGFWPWPDVYANALVQEGRLADADSFLTKHEARVAVRGHRSAQARLGCARGRLLGARGDIDAARAAFDAALALLTPLPLVYDRARVNFAYGQTLRRAGKRREADSVISAARDGYLSIGATTYVRRCDRELKAGGLHAVLKDRAHDDLTPQEDAVAGLVATGMTNREVASELFLSVKTVQFHLTRVYAKLGIRSRAELAAARGPGSAPE</sequence>
<evidence type="ECO:0000259" key="3">
    <source>
        <dbReference type="PROSITE" id="PS50043"/>
    </source>
</evidence>
<accession>A0A848K8R1</accession>
<dbReference type="Gene3D" id="3.40.50.300">
    <property type="entry name" value="P-loop containing nucleotide triphosphate hydrolases"/>
    <property type="match status" value="1"/>
</dbReference>
<dbReference type="SMART" id="SM00382">
    <property type="entry name" value="AAA"/>
    <property type="match status" value="1"/>
</dbReference>
<dbReference type="GO" id="GO:0006355">
    <property type="term" value="P:regulation of DNA-templated transcription"/>
    <property type="evidence" value="ECO:0007669"/>
    <property type="project" value="InterPro"/>
</dbReference>
<dbReference type="CDD" id="cd06170">
    <property type="entry name" value="LuxR_C_like"/>
    <property type="match status" value="1"/>
</dbReference>
<dbReference type="AlphaFoldDB" id="A0A848K8R1"/>
<dbReference type="SUPFAM" id="SSF48452">
    <property type="entry name" value="TPR-like"/>
    <property type="match status" value="2"/>
</dbReference>
<dbReference type="PRINTS" id="PR00038">
    <property type="entry name" value="HTHLUXR"/>
</dbReference>
<dbReference type="GO" id="GO:0005524">
    <property type="term" value="F:ATP binding"/>
    <property type="evidence" value="ECO:0007669"/>
    <property type="project" value="UniProtKB-KW"/>
</dbReference>
<dbReference type="SUPFAM" id="SSF46894">
    <property type="entry name" value="C-terminal effector domain of the bipartite response regulators"/>
    <property type="match status" value="1"/>
</dbReference>
<reference evidence="4 5" key="2">
    <citation type="submission" date="2020-06" db="EMBL/GenBank/DDBJ databases">
        <title>Antribacter stalactiti gen. nov., sp. nov., a new member of the family Nacardiaceae isolated from a cave.</title>
        <authorList>
            <person name="Kim I.S."/>
        </authorList>
    </citation>
    <scope>NUCLEOTIDE SEQUENCE [LARGE SCALE GENOMIC DNA]</scope>
    <source>
        <strain evidence="4 5">YC2-7</strain>
    </source>
</reference>
<feature type="domain" description="HTH luxR-type" evidence="3">
    <location>
        <begin position="833"/>
        <end position="897"/>
    </location>
</feature>
<dbReference type="SMART" id="SM00421">
    <property type="entry name" value="HTH_LUXR"/>
    <property type="match status" value="1"/>
</dbReference>
<dbReference type="InterPro" id="IPR000792">
    <property type="entry name" value="Tscrpt_reg_LuxR_C"/>
</dbReference>
<dbReference type="InterPro" id="IPR011990">
    <property type="entry name" value="TPR-like_helical_dom_sf"/>
</dbReference>
<dbReference type="SUPFAM" id="SSF52540">
    <property type="entry name" value="P-loop containing nucleoside triphosphate hydrolases"/>
    <property type="match status" value="1"/>
</dbReference>